<keyword evidence="2" id="KW-1185">Reference proteome</keyword>
<gene>
    <name evidence="1" type="ORF">SMRZ_LOCUS7877</name>
</gene>
<organism evidence="1 2">
    <name type="scientific">Schistosoma margrebowiei</name>
    <dbReference type="NCBI Taxonomy" id="48269"/>
    <lineage>
        <taxon>Eukaryota</taxon>
        <taxon>Metazoa</taxon>
        <taxon>Spiralia</taxon>
        <taxon>Lophotrochozoa</taxon>
        <taxon>Platyhelminthes</taxon>
        <taxon>Trematoda</taxon>
        <taxon>Digenea</taxon>
        <taxon>Strigeidida</taxon>
        <taxon>Schistosomatoidea</taxon>
        <taxon>Schistosomatidae</taxon>
        <taxon>Schistosoma</taxon>
    </lineage>
</organism>
<evidence type="ECO:0000313" key="2">
    <source>
        <dbReference type="Proteomes" id="UP000277204"/>
    </source>
</evidence>
<dbReference type="Proteomes" id="UP000277204">
    <property type="component" value="Unassembled WGS sequence"/>
</dbReference>
<proteinExistence type="predicted"/>
<reference evidence="1 2" key="1">
    <citation type="submission" date="2018-11" db="EMBL/GenBank/DDBJ databases">
        <authorList>
            <consortium name="Pathogen Informatics"/>
        </authorList>
    </citation>
    <scope>NUCLEOTIDE SEQUENCE [LARGE SCALE GENOMIC DNA]</scope>
    <source>
        <strain evidence="1 2">Zambia</strain>
    </source>
</reference>
<accession>A0A183LVQ2</accession>
<dbReference type="AlphaFoldDB" id="A0A183LVQ2"/>
<name>A0A183LVQ2_9TREM</name>
<sequence length="159" mass="18474">MIIHPKVEFTIEIFIPFLFFSFLPVHTSIPLKIDFYTSCEETQRIAYHFYPIQGLLGEPLFRKGATFYALNSGLKNASEYFEGYLKAFSFHSDENALRYMCTKSENYEGSGDADRFKYDPEFGNILIHSLQIITNDCLIMSNEPNGQQQQQQQQIIILF</sequence>
<evidence type="ECO:0000313" key="1">
    <source>
        <dbReference type="EMBL" id="VDO78500.1"/>
    </source>
</evidence>
<dbReference type="EMBL" id="UZAI01003279">
    <property type="protein sequence ID" value="VDO78500.1"/>
    <property type="molecule type" value="Genomic_DNA"/>
</dbReference>
<protein>
    <submittedName>
        <fullName evidence="1">Uncharacterized protein</fullName>
    </submittedName>
</protein>